<keyword evidence="2" id="KW-1185">Reference proteome</keyword>
<dbReference type="AlphaFoldDB" id="A0A4C1VLR1"/>
<dbReference type="PANTHER" id="PTHR46060:SF1">
    <property type="entry name" value="MARINER MOS1 TRANSPOSASE-LIKE PROTEIN"/>
    <property type="match status" value="1"/>
</dbReference>
<name>A0A4C1VLR1_EUMVA</name>
<reference evidence="1 2" key="1">
    <citation type="journal article" date="2019" name="Commun. Biol.">
        <title>The bagworm genome reveals a unique fibroin gene that provides high tensile strength.</title>
        <authorList>
            <person name="Kono N."/>
            <person name="Nakamura H."/>
            <person name="Ohtoshi R."/>
            <person name="Tomita M."/>
            <person name="Numata K."/>
            <person name="Arakawa K."/>
        </authorList>
    </citation>
    <scope>NUCLEOTIDE SEQUENCE [LARGE SCALE GENOMIC DNA]</scope>
</reference>
<sequence length="202" mass="23645">MSFCFIYSGSIREVTLQRITYVWRRATQDLGSTYQEYVRISCASALNELGCDFLMRSFESPRRNDMADYFPDNYLFYLVRRRCTLIAQQSLGRLRTAFGDESSCKTTIYNWFAEFKRGRINLNHEFRGGRPSTAVSNKNLDAARRMIETDTCDMLCENWISLGIGMRRIPIIILYKHLGMKKLSSRWISYNLTEAQKTDRVT</sequence>
<evidence type="ECO:0000313" key="1">
    <source>
        <dbReference type="EMBL" id="GBP39521.1"/>
    </source>
</evidence>
<evidence type="ECO:0000313" key="2">
    <source>
        <dbReference type="Proteomes" id="UP000299102"/>
    </source>
</evidence>
<organism evidence="1 2">
    <name type="scientific">Eumeta variegata</name>
    <name type="common">Bagworm moth</name>
    <name type="synonym">Eumeta japonica</name>
    <dbReference type="NCBI Taxonomy" id="151549"/>
    <lineage>
        <taxon>Eukaryota</taxon>
        <taxon>Metazoa</taxon>
        <taxon>Ecdysozoa</taxon>
        <taxon>Arthropoda</taxon>
        <taxon>Hexapoda</taxon>
        <taxon>Insecta</taxon>
        <taxon>Pterygota</taxon>
        <taxon>Neoptera</taxon>
        <taxon>Endopterygota</taxon>
        <taxon>Lepidoptera</taxon>
        <taxon>Glossata</taxon>
        <taxon>Ditrysia</taxon>
        <taxon>Tineoidea</taxon>
        <taxon>Psychidae</taxon>
        <taxon>Oiketicinae</taxon>
        <taxon>Eumeta</taxon>
    </lineage>
</organism>
<comment type="caution">
    <text evidence="1">The sequence shown here is derived from an EMBL/GenBank/DDBJ whole genome shotgun (WGS) entry which is preliminary data.</text>
</comment>
<proteinExistence type="predicted"/>
<accession>A0A4C1VLR1</accession>
<dbReference type="EMBL" id="BGZK01000367">
    <property type="protein sequence ID" value="GBP39521.1"/>
    <property type="molecule type" value="Genomic_DNA"/>
</dbReference>
<evidence type="ECO:0008006" key="3">
    <source>
        <dbReference type="Google" id="ProtNLM"/>
    </source>
</evidence>
<dbReference type="InterPro" id="IPR052709">
    <property type="entry name" value="Transposase-MT_Hybrid"/>
</dbReference>
<dbReference type="Proteomes" id="UP000299102">
    <property type="component" value="Unassembled WGS sequence"/>
</dbReference>
<gene>
    <name evidence="1" type="ORF">EVAR_32455_1</name>
</gene>
<dbReference type="OrthoDB" id="10017160at2759"/>
<dbReference type="PANTHER" id="PTHR46060">
    <property type="entry name" value="MARINER MOS1 TRANSPOSASE-LIKE PROTEIN"/>
    <property type="match status" value="1"/>
</dbReference>
<dbReference type="STRING" id="151549.A0A4C1VLR1"/>
<protein>
    <recommendedName>
        <fullName evidence="3">Mos1 transposase HTH domain-containing protein</fullName>
    </recommendedName>
</protein>